<feature type="domain" description="DUF2087" evidence="1">
    <location>
        <begin position="2"/>
        <end position="32"/>
    </location>
</feature>
<organism evidence="2 3">
    <name type="scientific">Alkaliphilus serpentinus</name>
    <dbReference type="NCBI Taxonomy" id="1482731"/>
    <lineage>
        <taxon>Bacteria</taxon>
        <taxon>Bacillati</taxon>
        <taxon>Bacillota</taxon>
        <taxon>Clostridia</taxon>
        <taxon>Peptostreptococcales</taxon>
        <taxon>Natronincolaceae</taxon>
        <taxon>Alkaliphilus</taxon>
    </lineage>
</organism>
<name>A0A833HPQ4_9FIRM</name>
<dbReference type="InterPro" id="IPR018656">
    <property type="entry name" value="DUF2087"/>
</dbReference>
<keyword evidence="3" id="KW-1185">Reference proteome</keyword>
<protein>
    <submittedName>
        <fullName evidence="2">DUF2087 domain-containing protein</fullName>
    </submittedName>
</protein>
<reference evidence="2 3" key="1">
    <citation type="submission" date="2019-10" db="EMBL/GenBank/DDBJ databases">
        <title>Alkaliphilus serpentinus sp. nov. and Alkaliphilus pronyensis sp. nov., two novel anaerobic alkaliphilic species isolated from the serpentinized-hosted hydrothermal field of the Prony Bay (New Caledonia).</title>
        <authorList>
            <person name="Postec A."/>
        </authorList>
    </citation>
    <scope>NUCLEOTIDE SEQUENCE [LARGE SCALE GENOMIC DNA]</scope>
    <source>
        <strain evidence="2 3">LacT</strain>
    </source>
</reference>
<sequence length="39" mass="4668">MNLIIADFHDDFCTIRREMVAKKIFERDSGFYKIRSSTL</sequence>
<dbReference type="EMBL" id="WBZB01000014">
    <property type="protein sequence ID" value="KAB3531108.1"/>
    <property type="molecule type" value="Genomic_DNA"/>
</dbReference>
<evidence type="ECO:0000313" key="3">
    <source>
        <dbReference type="Proteomes" id="UP000465601"/>
    </source>
</evidence>
<evidence type="ECO:0000259" key="1">
    <source>
        <dbReference type="Pfam" id="PF09860"/>
    </source>
</evidence>
<evidence type="ECO:0000313" key="2">
    <source>
        <dbReference type="EMBL" id="KAB3531108.1"/>
    </source>
</evidence>
<dbReference type="Proteomes" id="UP000465601">
    <property type="component" value="Unassembled WGS sequence"/>
</dbReference>
<comment type="caution">
    <text evidence="2">The sequence shown here is derived from an EMBL/GenBank/DDBJ whole genome shotgun (WGS) entry which is preliminary data.</text>
</comment>
<proteinExistence type="predicted"/>
<dbReference type="OrthoDB" id="9798835at2"/>
<gene>
    <name evidence="2" type="ORF">F8153_05590</name>
</gene>
<dbReference type="Pfam" id="PF09860">
    <property type="entry name" value="DUF2087"/>
    <property type="match status" value="1"/>
</dbReference>
<dbReference type="AlphaFoldDB" id="A0A833HPQ4"/>
<accession>A0A833HPQ4</accession>